<keyword evidence="3 7" id="KW-0418">Kinase</keyword>
<dbReference type="InterPro" id="IPR036890">
    <property type="entry name" value="HATPase_C_sf"/>
</dbReference>
<proteinExistence type="predicted"/>
<feature type="domain" description="Histidine kinase" evidence="6">
    <location>
        <begin position="550"/>
        <end position="729"/>
    </location>
</feature>
<dbReference type="InterPro" id="IPR005467">
    <property type="entry name" value="His_kinase_dom"/>
</dbReference>
<evidence type="ECO:0000313" key="8">
    <source>
        <dbReference type="Proteomes" id="UP001168642"/>
    </source>
</evidence>
<keyword evidence="4" id="KW-0067">ATP-binding</keyword>
<evidence type="ECO:0000256" key="2">
    <source>
        <dbReference type="ARBA" id="ARBA00022741"/>
    </source>
</evidence>
<accession>A0ABT8VV82</accession>
<keyword evidence="8" id="KW-1185">Reference proteome</keyword>
<dbReference type="InterPro" id="IPR003594">
    <property type="entry name" value="HATPase_dom"/>
</dbReference>
<evidence type="ECO:0000256" key="4">
    <source>
        <dbReference type="ARBA" id="ARBA00022840"/>
    </source>
</evidence>
<keyword evidence="5" id="KW-0902">Two-component regulatory system</keyword>
<dbReference type="PANTHER" id="PTHR43065:SF46">
    <property type="entry name" value="C4-DICARBOXYLATE TRANSPORT SENSOR PROTEIN DCTB"/>
    <property type="match status" value="1"/>
</dbReference>
<keyword evidence="1" id="KW-0808">Transferase</keyword>
<dbReference type="Proteomes" id="UP001168642">
    <property type="component" value="Unassembled WGS sequence"/>
</dbReference>
<evidence type="ECO:0000256" key="1">
    <source>
        <dbReference type="ARBA" id="ARBA00022679"/>
    </source>
</evidence>
<evidence type="ECO:0000313" key="7">
    <source>
        <dbReference type="EMBL" id="MDO3695887.1"/>
    </source>
</evidence>
<dbReference type="GO" id="GO:0016301">
    <property type="term" value="F:kinase activity"/>
    <property type="evidence" value="ECO:0007669"/>
    <property type="project" value="UniProtKB-KW"/>
</dbReference>
<dbReference type="RefSeq" id="WP_302885192.1">
    <property type="nucleotide sequence ID" value="NZ_JAUMIT010000009.1"/>
</dbReference>
<name>A0ABT8VV82_9FLAO</name>
<dbReference type="Pfam" id="PF13589">
    <property type="entry name" value="HATPase_c_3"/>
    <property type="match status" value="1"/>
</dbReference>
<dbReference type="EMBL" id="JAUMIT010000009">
    <property type="protein sequence ID" value="MDO3695887.1"/>
    <property type="molecule type" value="Genomic_DNA"/>
</dbReference>
<evidence type="ECO:0000256" key="5">
    <source>
        <dbReference type="ARBA" id="ARBA00023012"/>
    </source>
</evidence>
<organism evidence="7 8">
    <name type="scientific">Wenyingzhuangia gilva</name>
    <dbReference type="NCBI Taxonomy" id="3057677"/>
    <lineage>
        <taxon>Bacteria</taxon>
        <taxon>Pseudomonadati</taxon>
        <taxon>Bacteroidota</taxon>
        <taxon>Flavobacteriia</taxon>
        <taxon>Flavobacteriales</taxon>
        <taxon>Flavobacteriaceae</taxon>
        <taxon>Wenyingzhuangia</taxon>
    </lineage>
</organism>
<evidence type="ECO:0000256" key="3">
    <source>
        <dbReference type="ARBA" id="ARBA00022777"/>
    </source>
</evidence>
<dbReference type="SUPFAM" id="SSF55874">
    <property type="entry name" value="ATPase domain of HSP90 chaperone/DNA topoisomerase II/histidine kinase"/>
    <property type="match status" value="2"/>
</dbReference>
<protein>
    <submittedName>
        <fullName evidence="7">Sensor histidine kinase</fullName>
    </submittedName>
</protein>
<reference evidence="7" key="1">
    <citation type="submission" date="2023-07" db="EMBL/GenBank/DDBJ databases">
        <title>Wenyingzhuangia sp. chi5 genome sequencing and assembly.</title>
        <authorList>
            <person name="Park S."/>
        </authorList>
    </citation>
    <scope>NUCLEOTIDE SEQUENCE</scope>
    <source>
        <strain evidence="7">Chi5</strain>
    </source>
</reference>
<gene>
    <name evidence="7" type="ORF">QVZ41_13635</name>
</gene>
<sequence length="729" mass="84346">MENIKHFKPKAHILRLLGEELIKSPIMAIYELVKNSYDADSSFVNVSFSNIQNIDEAKVIIEDNGTGLTSEVIENVWLEPGTDHRKPIDDNGNRVINRSPVFNRVPMGEKGVGRFAVHKLGNVIKLTTRPAKIIVNESGVINKEVLDYEITLTIDWIAFSQSKYLEDIPITWQTNKDESKFHFKENSGTLIEVTSLKEPWTRRMARSLKRNVVSMVSPKSDLNSFKINLEFGNNWLEGFPDATEVLKIAPYHYTAILDENYNLEVDYEFKLNLNPEIGENIINDSKENVRGLLRPKIRERMLQDLVDTDEINEVLNKLEESKNPFGNIMVEIHSYDMDPDSFKDYTYDSKTVKSVLKENSGIKVFKDDMRVFNYGEPGNDWLNIDIERVQNKKWFSNNQVIGTVYLDSINSTKLIEKTNREGFVEDNNFSIFYDCIRLIIEDFKVRRQKDREKWLALNHKITHKKSYKDQTSLFNDLIDSTDFSDKEKKEKLKIEAENLQKDFEEKKNILLIPAGVGMTASVALHEIEKLVPRMKEVINATPFLPALGNEKVNELNDYVQGILSVLRKGGSKPINIKESIEKAISNYSYKLKSRKIEVLTNFDDTIEIIKCDKRYFMTMVMNIIDNSIYWLDTIYKHDKGIYIKTYLENDFPVITIVDNGPGLKDEITDLVRPFFSRKDDGIGIGLYLIDTIMMKYGKFEMLEESELENIEIPEKYRGAALKITFNKNQ</sequence>
<dbReference type="PANTHER" id="PTHR43065">
    <property type="entry name" value="SENSOR HISTIDINE KINASE"/>
    <property type="match status" value="1"/>
</dbReference>
<keyword evidence="2" id="KW-0547">Nucleotide-binding</keyword>
<dbReference type="PROSITE" id="PS50109">
    <property type="entry name" value="HIS_KIN"/>
    <property type="match status" value="1"/>
</dbReference>
<dbReference type="Pfam" id="PF02518">
    <property type="entry name" value="HATPase_c"/>
    <property type="match status" value="1"/>
</dbReference>
<dbReference type="Gene3D" id="3.30.565.10">
    <property type="entry name" value="Histidine kinase-like ATPase, C-terminal domain"/>
    <property type="match status" value="2"/>
</dbReference>
<evidence type="ECO:0000259" key="6">
    <source>
        <dbReference type="PROSITE" id="PS50109"/>
    </source>
</evidence>
<comment type="caution">
    <text evidence="7">The sequence shown here is derived from an EMBL/GenBank/DDBJ whole genome shotgun (WGS) entry which is preliminary data.</text>
</comment>